<feature type="region of interest" description="Disordered" evidence="2">
    <location>
        <begin position="1"/>
        <end position="28"/>
    </location>
</feature>
<keyword evidence="1" id="KW-0802">TPR repeat</keyword>
<organism evidence="4 5">
    <name type="scientific">Candidatus Seongchinamella marina</name>
    <dbReference type="NCBI Taxonomy" id="2518990"/>
    <lineage>
        <taxon>Bacteria</taxon>
        <taxon>Pseudomonadati</taxon>
        <taxon>Pseudomonadota</taxon>
        <taxon>Gammaproteobacteria</taxon>
        <taxon>Cellvibrionales</taxon>
        <taxon>Halieaceae</taxon>
        <taxon>Seongchinamella</taxon>
    </lineage>
</organism>
<evidence type="ECO:0000259" key="3">
    <source>
        <dbReference type="Pfam" id="PF16261"/>
    </source>
</evidence>
<comment type="caution">
    <text evidence="4">The sequence shown here is derived from an EMBL/GenBank/DDBJ whole genome shotgun (WGS) entry which is preliminary data.</text>
</comment>
<accession>A0ABT3SR67</accession>
<evidence type="ECO:0000256" key="1">
    <source>
        <dbReference type="PROSITE-ProRule" id="PRU00339"/>
    </source>
</evidence>
<evidence type="ECO:0000256" key="2">
    <source>
        <dbReference type="SAM" id="MobiDB-lite"/>
    </source>
</evidence>
<dbReference type="PANTHER" id="PTHR44366">
    <property type="entry name" value="UDP-N-ACETYLGLUCOSAMINE--PEPTIDE N-ACETYLGLUCOSAMINYLTRANSFERASE 110 KDA SUBUNIT"/>
    <property type="match status" value="1"/>
</dbReference>
<dbReference type="NCBIfam" id="TIGR03032">
    <property type="entry name" value="TIGR03032 family protein"/>
    <property type="match status" value="1"/>
</dbReference>
<proteinExistence type="predicted"/>
<dbReference type="Pfam" id="PF13181">
    <property type="entry name" value="TPR_8"/>
    <property type="match status" value="1"/>
</dbReference>
<dbReference type="RefSeq" id="WP_279251374.1">
    <property type="nucleotide sequence ID" value="NZ_SHNP01000001.1"/>
</dbReference>
<dbReference type="PANTHER" id="PTHR44366:SF1">
    <property type="entry name" value="UDP-N-ACETYLGLUCOSAMINE--PEPTIDE N-ACETYLGLUCOSAMINYLTRANSFERASE 110 KDA SUBUNIT"/>
    <property type="match status" value="1"/>
</dbReference>
<dbReference type="Pfam" id="PF13414">
    <property type="entry name" value="TPR_11"/>
    <property type="match status" value="1"/>
</dbReference>
<feature type="domain" description="Conserved hypothetical protein CHP03032" evidence="3">
    <location>
        <begin position="34"/>
        <end position="340"/>
    </location>
</feature>
<dbReference type="InterPro" id="IPR019734">
    <property type="entry name" value="TPR_rpt"/>
</dbReference>
<name>A0ABT3SR67_9GAMM</name>
<dbReference type="Gene3D" id="1.25.40.10">
    <property type="entry name" value="Tetratricopeptide repeat domain"/>
    <property type="match status" value="1"/>
</dbReference>
<dbReference type="InterPro" id="IPR011044">
    <property type="entry name" value="Quino_amine_DH_bsu"/>
</dbReference>
<feature type="repeat" description="TPR" evidence="1">
    <location>
        <begin position="377"/>
        <end position="410"/>
    </location>
</feature>
<evidence type="ECO:0000313" key="5">
    <source>
        <dbReference type="Proteomes" id="UP001143307"/>
    </source>
</evidence>
<dbReference type="InterPro" id="IPR011990">
    <property type="entry name" value="TPR-like_helical_dom_sf"/>
</dbReference>
<feature type="repeat" description="TPR" evidence="1">
    <location>
        <begin position="445"/>
        <end position="478"/>
    </location>
</feature>
<keyword evidence="5" id="KW-1185">Reference proteome</keyword>
<reference evidence="4" key="1">
    <citation type="submission" date="2019-02" db="EMBL/GenBank/DDBJ databases">
        <authorList>
            <person name="Li S.-H."/>
        </authorList>
    </citation>
    <scope>NUCLEOTIDE SEQUENCE</scope>
    <source>
        <strain evidence="4">IMCC8485</strain>
    </source>
</reference>
<dbReference type="PROSITE" id="PS50005">
    <property type="entry name" value="TPR"/>
    <property type="match status" value="2"/>
</dbReference>
<dbReference type="EMBL" id="SHNP01000001">
    <property type="protein sequence ID" value="MCX2972349.1"/>
    <property type="molecule type" value="Genomic_DNA"/>
</dbReference>
<dbReference type="Proteomes" id="UP001143307">
    <property type="component" value="Unassembled WGS sequence"/>
</dbReference>
<gene>
    <name evidence="4" type="ORF">EYC87_01945</name>
</gene>
<dbReference type="Pfam" id="PF16261">
    <property type="entry name" value="DUF4915"/>
    <property type="match status" value="1"/>
</dbReference>
<dbReference type="SMART" id="SM00028">
    <property type="entry name" value="TPR"/>
    <property type="match status" value="3"/>
</dbReference>
<protein>
    <submittedName>
        <fullName evidence="4">TIGR03032 family protein</fullName>
    </submittedName>
</protein>
<dbReference type="InterPro" id="IPR037919">
    <property type="entry name" value="OGT"/>
</dbReference>
<dbReference type="SUPFAM" id="SSF48452">
    <property type="entry name" value="TPR-like"/>
    <property type="match status" value="1"/>
</dbReference>
<evidence type="ECO:0000313" key="4">
    <source>
        <dbReference type="EMBL" id="MCX2972349.1"/>
    </source>
</evidence>
<dbReference type="SUPFAM" id="SSF50969">
    <property type="entry name" value="YVTN repeat-like/Quinoprotein amine dehydrogenase"/>
    <property type="match status" value="1"/>
</dbReference>
<dbReference type="InterPro" id="IPR017481">
    <property type="entry name" value="CHP03032"/>
</dbReference>
<sequence>MIETGSSNGAHGQDATGSPATAGENSLESVHTSSLSEILSNQSISLCISTYQAGKVIIARVDDGVTNTHFRAFKKPMGVTASADRLILGTQGQIFDLRNVPSAAQKIEPEGKHTAAYMPRAVYNTGDIDIHEMAIIEDEVIFVNTRFSCLCRLNSKYSFEPIWKPDFISAYDPRDRCHLNGLAVRDHKVRYVSALGTSDEPGGWRNNKTSGGVVIDILENKIIRDGLSMPHSPRWYADNLWYLESGKGDVVACNPDTGEEILRLNLPGFTRGLDFFDHYAFVGTSQVRETAVFSDLEITRNTPVRESGVWVLDIRTKTVVAFLKFTGGVREIFAVSVLPHAFPDIGSEDENLMLGTFVVPDECLANVATVDQSWKPVEKYFEAGNEHFNSGDLKTAMASYRDALAVDENYLPARYNLGLALLRDGSLAEARNTLNDVVRREAGHFEALYQLGNIAAQESQTQQCIAYFRQALKIRPQFVAAEEALNKALKYASEQPQ</sequence>